<dbReference type="Proteomes" id="UP001177021">
    <property type="component" value="Unassembled WGS sequence"/>
</dbReference>
<accession>A0ACB0IK77</accession>
<keyword evidence="2" id="KW-1185">Reference proteome</keyword>
<name>A0ACB0IK77_TRIPR</name>
<dbReference type="EMBL" id="CASHSV030000001">
    <property type="protein sequence ID" value="CAJ2632370.1"/>
    <property type="molecule type" value="Genomic_DNA"/>
</dbReference>
<reference evidence="1" key="1">
    <citation type="submission" date="2023-10" db="EMBL/GenBank/DDBJ databases">
        <authorList>
            <person name="Rodriguez Cubillos JULIANA M."/>
            <person name="De Vega J."/>
        </authorList>
    </citation>
    <scope>NUCLEOTIDE SEQUENCE</scope>
</reference>
<evidence type="ECO:0000313" key="2">
    <source>
        <dbReference type="Proteomes" id="UP001177021"/>
    </source>
</evidence>
<comment type="caution">
    <text evidence="1">The sequence shown here is derived from an EMBL/GenBank/DDBJ whole genome shotgun (WGS) entry which is preliminary data.</text>
</comment>
<gene>
    <name evidence="1" type="ORF">MILVUS5_LOCUS3693</name>
</gene>
<proteinExistence type="predicted"/>
<sequence>MTFFYSRRRSSTFKYRRECKYCHRLGHTIFQCWKLHGLPRPSNQKNKGGGEGHTFQASNSDQEHQSSSIQLSFTMEQLDRLYKILESNTLSGSVAPKGTSALFSVSPSRAWIVDSGASDHMTGDSTLFSSYSPCAGNHKIKIADGSFSAIAGKGSVVLSPSLTLKDVLHVPNLSCSLMSVSKLAQDRNCQTNFFRTHCVFQDLNSGKMIGSAKESGGLYYFDIEPESQLPSKPISSCFESFLVLNNNNDDVMLWHSRLGHPSFPYLKHLFPELFRNKDLSLFKCEACEFAKHHRSHFPLQPYKPSKPFSVIHSDVWGPNRTSTLSHKKWFITFIDDHSRVCWVYLLKGKSDVCQAVKDFVKMVQNQFQTNIQVFRSDNGKEYFNTMLSDFFRENGIVHQSSCPNTPQQNGVAERKNRHLLEVARALLFASKVPNHLWGEAVLTAAYLINRVPSKVLNFKTPIHIFKECFPSDRVSNDLTLKIFGCTAFVHEHKNISKLEPRAIKCVFVGYSPTQKGYKCFDPKNQKMFVTMDVIFFENKPFFDTHLQGGKFK</sequence>
<evidence type="ECO:0000313" key="1">
    <source>
        <dbReference type="EMBL" id="CAJ2632370.1"/>
    </source>
</evidence>
<organism evidence="1 2">
    <name type="scientific">Trifolium pratense</name>
    <name type="common">Red clover</name>
    <dbReference type="NCBI Taxonomy" id="57577"/>
    <lineage>
        <taxon>Eukaryota</taxon>
        <taxon>Viridiplantae</taxon>
        <taxon>Streptophyta</taxon>
        <taxon>Embryophyta</taxon>
        <taxon>Tracheophyta</taxon>
        <taxon>Spermatophyta</taxon>
        <taxon>Magnoliopsida</taxon>
        <taxon>eudicotyledons</taxon>
        <taxon>Gunneridae</taxon>
        <taxon>Pentapetalae</taxon>
        <taxon>rosids</taxon>
        <taxon>fabids</taxon>
        <taxon>Fabales</taxon>
        <taxon>Fabaceae</taxon>
        <taxon>Papilionoideae</taxon>
        <taxon>50 kb inversion clade</taxon>
        <taxon>NPAAA clade</taxon>
        <taxon>Hologalegina</taxon>
        <taxon>IRL clade</taxon>
        <taxon>Trifolieae</taxon>
        <taxon>Trifolium</taxon>
    </lineage>
</organism>
<protein>
    <submittedName>
        <fullName evidence="1">Uncharacterized protein</fullName>
    </submittedName>
</protein>